<evidence type="ECO:0000313" key="2">
    <source>
        <dbReference type="EMBL" id="KZM83779.1"/>
    </source>
</evidence>
<feature type="compositionally biased region" description="Basic and acidic residues" evidence="1">
    <location>
        <begin position="68"/>
        <end position="80"/>
    </location>
</feature>
<dbReference type="EMBL" id="CP093350">
    <property type="protein sequence ID" value="WOH11031.1"/>
    <property type="molecule type" value="Genomic_DNA"/>
</dbReference>
<evidence type="ECO:0000313" key="4">
    <source>
        <dbReference type="Proteomes" id="UP000077755"/>
    </source>
</evidence>
<dbReference type="EMBL" id="LNRQ01000008">
    <property type="protein sequence ID" value="KZM83779.1"/>
    <property type="molecule type" value="Genomic_DNA"/>
</dbReference>
<gene>
    <name evidence="2" type="ORF">DCAR_028799</name>
    <name evidence="3" type="ORF">DCAR_0830510</name>
</gene>
<feature type="region of interest" description="Disordered" evidence="1">
    <location>
        <begin position="1"/>
        <end position="93"/>
    </location>
</feature>
<reference evidence="3" key="2">
    <citation type="submission" date="2022-03" db="EMBL/GenBank/DDBJ databases">
        <title>Draft title - Genomic analysis of global carrot germplasm unveils the trajectory of domestication and the origin of high carotenoid orange carrot.</title>
        <authorList>
            <person name="Iorizzo M."/>
            <person name="Ellison S."/>
            <person name="Senalik D."/>
            <person name="Macko-Podgorni A."/>
            <person name="Grzebelus D."/>
            <person name="Bostan H."/>
            <person name="Rolling W."/>
            <person name="Curaba J."/>
            <person name="Simon P."/>
        </authorList>
    </citation>
    <scope>NUCLEOTIDE SEQUENCE</scope>
    <source>
        <tissue evidence="3">Leaf</tissue>
    </source>
</reference>
<sequence>MHVKALIRDPRNSNQQGQAQPEQVESGDDDLEIGTEIRETRALICDSHNSNQQGQAQPEKGESDDDDLHNRTEIREDYVKDLGASKAERTRKD</sequence>
<dbReference type="Proteomes" id="UP000077755">
    <property type="component" value="Chromosome 8"/>
</dbReference>
<feature type="compositionally biased region" description="Polar residues" evidence="1">
    <location>
        <begin position="12"/>
        <end position="23"/>
    </location>
</feature>
<keyword evidence="4" id="KW-1185">Reference proteome</keyword>
<evidence type="ECO:0000256" key="1">
    <source>
        <dbReference type="SAM" id="MobiDB-lite"/>
    </source>
</evidence>
<dbReference type="AlphaFoldDB" id="A0A175YJN1"/>
<dbReference type="Gramene" id="KZM83779">
    <property type="protein sequence ID" value="KZM83779"/>
    <property type="gene ID" value="DCAR_028799"/>
</dbReference>
<protein>
    <submittedName>
        <fullName evidence="2">Uncharacterized protein</fullName>
    </submittedName>
</protein>
<evidence type="ECO:0000313" key="3">
    <source>
        <dbReference type="EMBL" id="WOH11031.1"/>
    </source>
</evidence>
<accession>A0A175YJN1</accession>
<proteinExistence type="predicted"/>
<feature type="compositionally biased region" description="Polar residues" evidence="1">
    <location>
        <begin position="47"/>
        <end position="56"/>
    </location>
</feature>
<reference evidence="2" key="1">
    <citation type="journal article" date="2016" name="Nat. Genet.">
        <title>A high-quality carrot genome assembly provides new insights into carotenoid accumulation and asterid genome evolution.</title>
        <authorList>
            <person name="Iorizzo M."/>
            <person name="Ellison S."/>
            <person name="Senalik D."/>
            <person name="Zeng P."/>
            <person name="Satapoomin P."/>
            <person name="Huang J."/>
            <person name="Bowman M."/>
            <person name="Iovene M."/>
            <person name="Sanseverino W."/>
            <person name="Cavagnaro P."/>
            <person name="Yildiz M."/>
            <person name="Macko-Podgorni A."/>
            <person name="Moranska E."/>
            <person name="Grzebelus E."/>
            <person name="Grzebelus D."/>
            <person name="Ashrafi H."/>
            <person name="Zheng Z."/>
            <person name="Cheng S."/>
            <person name="Spooner D."/>
            <person name="Van Deynze A."/>
            <person name="Simon P."/>
        </authorList>
    </citation>
    <scope>NUCLEOTIDE SEQUENCE [LARGE SCALE GENOMIC DNA]</scope>
    <source>
        <tissue evidence="2">Leaf</tissue>
    </source>
</reference>
<feature type="compositionally biased region" description="Basic and acidic residues" evidence="1">
    <location>
        <begin position="1"/>
        <end position="11"/>
    </location>
</feature>
<organism evidence="2">
    <name type="scientific">Daucus carota subsp. sativus</name>
    <name type="common">Carrot</name>
    <dbReference type="NCBI Taxonomy" id="79200"/>
    <lineage>
        <taxon>Eukaryota</taxon>
        <taxon>Viridiplantae</taxon>
        <taxon>Streptophyta</taxon>
        <taxon>Embryophyta</taxon>
        <taxon>Tracheophyta</taxon>
        <taxon>Spermatophyta</taxon>
        <taxon>Magnoliopsida</taxon>
        <taxon>eudicotyledons</taxon>
        <taxon>Gunneridae</taxon>
        <taxon>Pentapetalae</taxon>
        <taxon>asterids</taxon>
        <taxon>campanulids</taxon>
        <taxon>Apiales</taxon>
        <taxon>Apiaceae</taxon>
        <taxon>Apioideae</taxon>
        <taxon>Scandiceae</taxon>
        <taxon>Daucinae</taxon>
        <taxon>Daucus</taxon>
        <taxon>Daucus sect. Daucus</taxon>
    </lineage>
</organism>
<name>A0A175YJN1_DAUCS</name>